<dbReference type="InterPro" id="IPR036465">
    <property type="entry name" value="vWFA_dom_sf"/>
</dbReference>
<dbReference type="SMART" id="SM00327">
    <property type="entry name" value="VWA"/>
    <property type="match status" value="1"/>
</dbReference>
<evidence type="ECO:0000256" key="1">
    <source>
        <dbReference type="PROSITE-ProRule" id="PRU00175"/>
    </source>
</evidence>
<dbReference type="GO" id="GO:0008270">
    <property type="term" value="F:zinc ion binding"/>
    <property type="evidence" value="ECO:0007669"/>
    <property type="project" value="UniProtKB-KW"/>
</dbReference>
<dbReference type="InterPro" id="IPR001841">
    <property type="entry name" value="Znf_RING"/>
</dbReference>
<dbReference type="InterPro" id="IPR051266">
    <property type="entry name" value="CLCR"/>
</dbReference>
<accession>A0AAD8TYV7</accession>
<dbReference type="PANTHER" id="PTHR10579">
    <property type="entry name" value="CALCIUM-ACTIVATED CHLORIDE CHANNEL REGULATOR"/>
    <property type="match status" value="1"/>
</dbReference>
<dbReference type="PROSITE" id="PS50089">
    <property type="entry name" value="ZF_RING_2"/>
    <property type="match status" value="1"/>
</dbReference>
<feature type="domain" description="RING-type" evidence="3">
    <location>
        <begin position="10"/>
        <end position="52"/>
    </location>
</feature>
<dbReference type="PANTHER" id="PTHR10579:SF168">
    <property type="entry name" value="VWFA DOMAIN-CONTAINING PROTEIN"/>
    <property type="match status" value="1"/>
</dbReference>
<dbReference type="InterPro" id="IPR002035">
    <property type="entry name" value="VWF_A"/>
</dbReference>
<feature type="compositionally biased region" description="Low complexity" evidence="2">
    <location>
        <begin position="611"/>
        <end position="621"/>
    </location>
</feature>
<dbReference type="Gene3D" id="3.40.50.410">
    <property type="entry name" value="von Willebrand factor, type A domain"/>
    <property type="match status" value="1"/>
</dbReference>
<evidence type="ECO:0000259" key="4">
    <source>
        <dbReference type="PROSITE" id="PS50234"/>
    </source>
</evidence>
<feature type="domain" description="VWFA" evidence="4">
    <location>
        <begin position="155"/>
        <end position="341"/>
    </location>
</feature>
<dbReference type="CDD" id="cd01466">
    <property type="entry name" value="vWA_C3HC4_type"/>
    <property type="match status" value="1"/>
</dbReference>
<dbReference type="SMART" id="SM00184">
    <property type="entry name" value="RING"/>
    <property type="match status" value="1"/>
</dbReference>
<name>A0AAD8TYV7_LOLMU</name>
<evidence type="ECO:0000313" key="5">
    <source>
        <dbReference type="EMBL" id="KAK1694703.1"/>
    </source>
</evidence>
<feature type="compositionally biased region" description="Basic and acidic residues" evidence="2">
    <location>
        <begin position="585"/>
        <end position="600"/>
    </location>
</feature>
<proteinExistence type="predicted"/>
<evidence type="ECO:0000313" key="6">
    <source>
        <dbReference type="Proteomes" id="UP001231189"/>
    </source>
</evidence>
<keyword evidence="1" id="KW-0863">Zinc-finger</keyword>
<keyword evidence="1" id="KW-0479">Metal-binding</keyword>
<feature type="compositionally biased region" description="Pro residues" evidence="2">
    <location>
        <begin position="65"/>
        <end position="80"/>
    </location>
</feature>
<dbReference type="SUPFAM" id="SSF53300">
    <property type="entry name" value="vWA-like"/>
    <property type="match status" value="1"/>
</dbReference>
<dbReference type="Pfam" id="PF17123">
    <property type="entry name" value="zf-RING_11"/>
    <property type="match status" value="1"/>
</dbReference>
<gene>
    <name evidence="5" type="ORF">QYE76_011400</name>
</gene>
<feature type="region of interest" description="Disordered" evidence="2">
    <location>
        <begin position="561"/>
        <end position="667"/>
    </location>
</feature>
<dbReference type="Proteomes" id="UP001231189">
    <property type="component" value="Unassembled WGS sequence"/>
</dbReference>
<keyword evidence="6" id="KW-1185">Reference proteome</keyword>
<keyword evidence="1" id="KW-0862">Zinc</keyword>
<dbReference type="Gene3D" id="3.30.40.10">
    <property type="entry name" value="Zinc/RING finger domain, C3HC4 (zinc finger)"/>
    <property type="match status" value="1"/>
</dbReference>
<feature type="compositionally biased region" description="Acidic residues" evidence="2">
    <location>
        <begin position="566"/>
        <end position="584"/>
    </location>
</feature>
<dbReference type="EMBL" id="JAUUTY010000001">
    <property type="protein sequence ID" value="KAK1694703.1"/>
    <property type="molecule type" value="Genomic_DNA"/>
</dbReference>
<sequence length="667" mass="71946">MADASDADVCAICLGGMVRGQAGFTAECSHAFHLNCISASVAHGNHDCPLCKAPWTVLPAVNAPRAPPPPSPQQVPPPPSSSRQVRGRTYEDDDPVQEIVQPDAEAGTNGGAMVLKAHCECPAVARGSSRDNFAVLVHVKAPSAAATEAARAPLDLVTVLDVSGSMIGSKLALLKQAMGFVIDNLGSADRLSVVTFNHDARRLFRLVRTSDAGKAEAKRAVESLFANGGTDIGKGLRVAAQVLDQRRYKNAVTSIMLLSDGQDSNTYYGMRHGRNAANYINLVPSSLTYSGAGNRPPAVHTFGFGADHDAAAMHTIAEMTAGTFSFIENEAVLQDSFAQCLGGLLTVAIQEARIAMTCLHPGVRVREVKSGRYDNRVDDGGRAASVDVGELYADEERRFLVLLDVPAAGSDDGVTGLIKLSCNYRDAATGQAVDVTGDDAVVQRPVEVTHEEPSVEVERERVRVAATEDMAAARDAADRNEHAEGAGILRRRLEAVERSAVRMAGGSTFTALEGELRDLIARVEDRDEYETVGRACFLSGMSSHRQQRAGGMQLLCQSVPLSLDNSDSDEDDEDECEEAEEEDGEGLRDCLRSRTVEYKRPIKQSKRSARRAYATPAMAAMVKRSRDQRRKTAAAPPQQQQQKKRNVEGQQQQPGDQSEPRKRHRKH</sequence>
<reference evidence="5" key="1">
    <citation type="submission" date="2023-07" db="EMBL/GenBank/DDBJ databases">
        <title>A chromosome-level genome assembly of Lolium multiflorum.</title>
        <authorList>
            <person name="Chen Y."/>
            <person name="Copetti D."/>
            <person name="Kolliker R."/>
            <person name="Studer B."/>
        </authorList>
    </citation>
    <scope>NUCLEOTIDE SEQUENCE</scope>
    <source>
        <strain evidence="5">02402/16</strain>
        <tissue evidence="5">Leaf</tissue>
    </source>
</reference>
<evidence type="ECO:0000256" key="2">
    <source>
        <dbReference type="SAM" id="MobiDB-lite"/>
    </source>
</evidence>
<feature type="compositionally biased region" description="Basic residues" evidence="2">
    <location>
        <begin position="601"/>
        <end position="610"/>
    </location>
</feature>
<dbReference type="SUPFAM" id="SSF57850">
    <property type="entry name" value="RING/U-box"/>
    <property type="match status" value="1"/>
</dbReference>
<organism evidence="5 6">
    <name type="scientific">Lolium multiflorum</name>
    <name type="common">Italian ryegrass</name>
    <name type="synonym">Lolium perenne subsp. multiflorum</name>
    <dbReference type="NCBI Taxonomy" id="4521"/>
    <lineage>
        <taxon>Eukaryota</taxon>
        <taxon>Viridiplantae</taxon>
        <taxon>Streptophyta</taxon>
        <taxon>Embryophyta</taxon>
        <taxon>Tracheophyta</taxon>
        <taxon>Spermatophyta</taxon>
        <taxon>Magnoliopsida</taxon>
        <taxon>Liliopsida</taxon>
        <taxon>Poales</taxon>
        <taxon>Poaceae</taxon>
        <taxon>BOP clade</taxon>
        <taxon>Pooideae</taxon>
        <taxon>Poodae</taxon>
        <taxon>Poeae</taxon>
        <taxon>Poeae Chloroplast Group 2 (Poeae type)</taxon>
        <taxon>Loliodinae</taxon>
        <taxon>Loliinae</taxon>
        <taxon>Lolium</taxon>
    </lineage>
</organism>
<dbReference type="PROSITE" id="PS50234">
    <property type="entry name" value="VWFA"/>
    <property type="match status" value="1"/>
</dbReference>
<feature type="region of interest" description="Disordered" evidence="2">
    <location>
        <begin position="62"/>
        <end position="92"/>
    </location>
</feature>
<dbReference type="InterPro" id="IPR013083">
    <property type="entry name" value="Znf_RING/FYVE/PHD"/>
</dbReference>
<dbReference type="Pfam" id="PF00092">
    <property type="entry name" value="VWA"/>
    <property type="match status" value="1"/>
</dbReference>
<dbReference type="AlphaFoldDB" id="A0AAD8TYV7"/>
<protein>
    <submittedName>
        <fullName evidence="5">Uncharacterized protein</fullName>
    </submittedName>
</protein>
<evidence type="ECO:0000259" key="3">
    <source>
        <dbReference type="PROSITE" id="PS50089"/>
    </source>
</evidence>
<comment type="caution">
    <text evidence="5">The sequence shown here is derived from an EMBL/GenBank/DDBJ whole genome shotgun (WGS) entry which is preliminary data.</text>
</comment>